<feature type="transmembrane region" description="Helical" evidence="1">
    <location>
        <begin position="140"/>
        <end position="158"/>
    </location>
</feature>
<dbReference type="EMBL" id="LQZQ01000008">
    <property type="protein sequence ID" value="KYG79079.1"/>
    <property type="molecule type" value="Genomic_DNA"/>
</dbReference>
<feature type="transmembrane region" description="Helical" evidence="1">
    <location>
        <begin position="93"/>
        <end position="109"/>
    </location>
</feature>
<feature type="transmembrane region" description="Helical" evidence="1">
    <location>
        <begin position="61"/>
        <end position="81"/>
    </location>
</feature>
<evidence type="ECO:0000256" key="1">
    <source>
        <dbReference type="SAM" id="Phobius"/>
    </source>
</evidence>
<name>A0A150XK25_ROSEK</name>
<proteinExistence type="predicted"/>
<reference evidence="2" key="1">
    <citation type="submission" date="2016-01" db="EMBL/GenBank/DDBJ databases">
        <title>Genome sequencing of Roseivirga ehrenbergii KMM 6017.</title>
        <authorList>
            <person name="Selvaratnam C."/>
            <person name="Thevarajoo S."/>
            <person name="Goh K.M."/>
            <person name="Ee R."/>
            <person name="Chan K.-G."/>
            <person name="Chong C.S."/>
        </authorList>
    </citation>
    <scope>NUCLEOTIDE SEQUENCE [LARGE SCALE GENOMIC DNA]</scope>
    <source>
        <strain evidence="2">KMM 6017</strain>
    </source>
</reference>
<accession>A0A150XK25</accession>
<evidence type="ECO:0000313" key="3">
    <source>
        <dbReference type="Proteomes" id="UP000075583"/>
    </source>
</evidence>
<gene>
    <name evidence="2" type="ORF">MB14_17370</name>
</gene>
<sequence>MEEKELTPQESMALIQSMIGKARKRYSDNSFFFLLWGWIVLVASVGHYYLSTFTDFEYPFIGWSLTIVGAIVSGVVGARRGKKSQVKNYTDKMYAWLWFSLGMAMFTIVFNGQLIGWNTVPFILLLAGVGTAVSGAMMGFRPLQFGGFVFWVLAFIAFRQPENYQMLLLALGIAVGYLVPGYIMKANFRNNGV</sequence>
<protein>
    <submittedName>
        <fullName evidence="2">Uncharacterized protein</fullName>
    </submittedName>
</protein>
<keyword evidence="1" id="KW-1133">Transmembrane helix</keyword>
<dbReference type="STRING" id="279360.MB14_17370"/>
<dbReference type="Proteomes" id="UP000075583">
    <property type="component" value="Unassembled WGS sequence"/>
</dbReference>
<organism evidence="2 3">
    <name type="scientific">Roseivirga ehrenbergii (strain DSM 102268 / JCM 13514 / KCTC 12282 / NCIMB 14502 / KMM 6017)</name>
    <dbReference type="NCBI Taxonomy" id="279360"/>
    <lineage>
        <taxon>Bacteria</taxon>
        <taxon>Pseudomonadati</taxon>
        <taxon>Bacteroidota</taxon>
        <taxon>Cytophagia</taxon>
        <taxon>Cytophagales</taxon>
        <taxon>Roseivirgaceae</taxon>
        <taxon>Roseivirga</taxon>
    </lineage>
</organism>
<comment type="caution">
    <text evidence="2">The sequence shown here is derived from an EMBL/GenBank/DDBJ whole genome shotgun (WGS) entry which is preliminary data.</text>
</comment>
<keyword evidence="1" id="KW-0472">Membrane</keyword>
<keyword evidence="3" id="KW-1185">Reference proteome</keyword>
<keyword evidence="1" id="KW-0812">Transmembrane</keyword>
<feature type="transmembrane region" description="Helical" evidence="1">
    <location>
        <begin position="31"/>
        <end position="49"/>
    </location>
</feature>
<dbReference type="RefSeq" id="WP_062590911.1">
    <property type="nucleotide sequence ID" value="NZ_LQZQ01000008.1"/>
</dbReference>
<evidence type="ECO:0000313" key="2">
    <source>
        <dbReference type="EMBL" id="KYG79079.1"/>
    </source>
</evidence>
<dbReference type="AlphaFoldDB" id="A0A150XK25"/>
<dbReference type="OrthoDB" id="670335at2"/>
<feature type="transmembrane region" description="Helical" evidence="1">
    <location>
        <begin position="164"/>
        <end position="183"/>
    </location>
</feature>